<organism evidence="1">
    <name type="scientific">marine sediment metagenome</name>
    <dbReference type="NCBI Taxonomy" id="412755"/>
    <lineage>
        <taxon>unclassified sequences</taxon>
        <taxon>metagenomes</taxon>
        <taxon>ecological metagenomes</taxon>
    </lineage>
</organism>
<evidence type="ECO:0000313" key="1">
    <source>
        <dbReference type="EMBL" id="GAH26262.1"/>
    </source>
</evidence>
<dbReference type="AlphaFoldDB" id="X1E144"/>
<accession>X1E144</accession>
<reference evidence="1" key="1">
    <citation type="journal article" date="2014" name="Front. Microbiol.">
        <title>High frequency of phylogenetically diverse reductive dehalogenase-homologous genes in deep subseafloor sedimentary metagenomes.</title>
        <authorList>
            <person name="Kawai M."/>
            <person name="Futagami T."/>
            <person name="Toyoda A."/>
            <person name="Takaki Y."/>
            <person name="Nishi S."/>
            <person name="Hori S."/>
            <person name="Arai W."/>
            <person name="Tsubouchi T."/>
            <person name="Morono Y."/>
            <person name="Uchiyama I."/>
            <person name="Ito T."/>
            <person name="Fujiyama A."/>
            <person name="Inagaki F."/>
            <person name="Takami H."/>
        </authorList>
    </citation>
    <scope>NUCLEOTIDE SEQUENCE</scope>
    <source>
        <strain evidence="1">Expedition CK06-06</strain>
    </source>
</reference>
<proteinExistence type="predicted"/>
<protein>
    <submittedName>
        <fullName evidence="1">Uncharacterized protein</fullName>
    </submittedName>
</protein>
<dbReference type="EMBL" id="BARU01000053">
    <property type="protein sequence ID" value="GAH26262.1"/>
    <property type="molecule type" value="Genomic_DNA"/>
</dbReference>
<name>X1E144_9ZZZZ</name>
<gene>
    <name evidence="1" type="ORF">S03H2_00344</name>
</gene>
<comment type="caution">
    <text evidence="1">The sequence shown here is derived from an EMBL/GenBank/DDBJ whole genome shotgun (WGS) entry which is preliminary data.</text>
</comment>
<sequence length="51" mass="5735">MTTKTFKDGVELACRTVLAVIDTYYEKPSDDLQKDLKSDIKCALDKILAEP</sequence>